<protein>
    <submittedName>
        <fullName evidence="4">Uronate dehydrogenase</fullName>
    </submittedName>
</protein>
<dbReference type="PANTHER" id="PTHR43103">
    <property type="entry name" value="NUCLEOSIDE-DIPHOSPHATE-SUGAR EPIMERASE"/>
    <property type="match status" value="1"/>
</dbReference>
<sequence length="266" mass="29155">MLKTLLMTGAAGGVGTALRPMLRELAETVVLSDMADISDVQPHEQFKRCDLSDARGVDDLLEGVDGVIHLGGISVERPFDLIVQGNVVGMYNLYEAARRHSRPRVIFASSNHVVGFYRRDERLDNQVVPRPDSLYGVSKVFGEAIASLYFDKFGIETLSVRIGSCFAKPANPRMLATWLSSRDMLSLCARAFAAPRIGHTVVYGASDNEEQWWDNGNAAFLGWRPKDSSEQWRAEILASLGPEDPANPATLYQGGGFVCGEHPANL</sequence>
<organism evidence="4 5">
    <name type="scientific">Rhizobium subbaraonis</name>
    <dbReference type="NCBI Taxonomy" id="908946"/>
    <lineage>
        <taxon>Bacteria</taxon>
        <taxon>Pseudomonadati</taxon>
        <taxon>Pseudomonadota</taxon>
        <taxon>Alphaproteobacteria</taxon>
        <taxon>Hyphomicrobiales</taxon>
        <taxon>Rhizobiaceae</taxon>
        <taxon>Rhizobium/Agrobacterium group</taxon>
        <taxon>Rhizobium</taxon>
    </lineage>
</organism>
<keyword evidence="1" id="KW-0521">NADP</keyword>
<dbReference type="SUPFAM" id="SSF51735">
    <property type="entry name" value="NAD(P)-binding Rossmann-fold domains"/>
    <property type="match status" value="1"/>
</dbReference>
<dbReference type="InterPro" id="IPR036291">
    <property type="entry name" value="NAD(P)-bd_dom_sf"/>
</dbReference>
<feature type="domain" description="NAD-dependent epimerase/dehydratase" evidence="3">
    <location>
        <begin position="6"/>
        <end position="169"/>
    </location>
</feature>
<evidence type="ECO:0000256" key="1">
    <source>
        <dbReference type="ARBA" id="ARBA00022857"/>
    </source>
</evidence>
<dbReference type="InterPro" id="IPR001509">
    <property type="entry name" value="Epimerase_deHydtase"/>
</dbReference>
<gene>
    <name evidence="4" type="ORF">SAMN05892877_102183</name>
</gene>
<dbReference type="Gene3D" id="3.40.50.720">
    <property type="entry name" value="NAD(P)-binding Rossmann-like Domain"/>
    <property type="match status" value="1"/>
</dbReference>
<keyword evidence="2" id="KW-0119">Carbohydrate metabolism</keyword>
<name>A0A285U201_9HYPH</name>
<evidence type="ECO:0000313" key="5">
    <source>
        <dbReference type="Proteomes" id="UP000219167"/>
    </source>
</evidence>
<evidence type="ECO:0000259" key="3">
    <source>
        <dbReference type="Pfam" id="PF01370"/>
    </source>
</evidence>
<dbReference type="Pfam" id="PF01370">
    <property type="entry name" value="Epimerase"/>
    <property type="match status" value="1"/>
</dbReference>
<dbReference type="AlphaFoldDB" id="A0A285U201"/>
<dbReference type="EMBL" id="OBQD01000002">
    <property type="protein sequence ID" value="SOC35852.1"/>
    <property type="molecule type" value="Genomic_DNA"/>
</dbReference>
<keyword evidence="5" id="KW-1185">Reference proteome</keyword>
<dbReference type="RefSeq" id="WP_097136316.1">
    <property type="nucleotide sequence ID" value="NZ_OBQD01000002.1"/>
</dbReference>
<dbReference type="Proteomes" id="UP000219167">
    <property type="component" value="Unassembled WGS sequence"/>
</dbReference>
<dbReference type="OrthoDB" id="8770295at2"/>
<proteinExistence type="predicted"/>
<dbReference type="PANTHER" id="PTHR43103:SF3">
    <property type="entry name" value="ADP-L-GLYCERO-D-MANNO-HEPTOSE-6-EPIMERASE"/>
    <property type="match status" value="1"/>
</dbReference>
<evidence type="ECO:0000256" key="2">
    <source>
        <dbReference type="ARBA" id="ARBA00023277"/>
    </source>
</evidence>
<evidence type="ECO:0000313" key="4">
    <source>
        <dbReference type="EMBL" id="SOC35852.1"/>
    </source>
</evidence>
<accession>A0A285U201</accession>
<reference evidence="4 5" key="1">
    <citation type="submission" date="2017-08" db="EMBL/GenBank/DDBJ databases">
        <authorList>
            <person name="de Groot N.N."/>
        </authorList>
    </citation>
    <scope>NUCLEOTIDE SEQUENCE [LARGE SCALE GENOMIC DNA]</scope>
    <source>
        <strain evidence="4 5">JC85</strain>
    </source>
</reference>